<name>A0A101UT92_9ACTN</name>
<organism evidence="8 9">
    <name type="scientific">Streptomyces dysideae</name>
    <dbReference type="NCBI Taxonomy" id="909626"/>
    <lineage>
        <taxon>Bacteria</taxon>
        <taxon>Bacillati</taxon>
        <taxon>Actinomycetota</taxon>
        <taxon>Actinomycetes</taxon>
        <taxon>Kitasatosporales</taxon>
        <taxon>Streptomycetaceae</taxon>
        <taxon>Streptomyces</taxon>
    </lineage>
</organism>
<feature type="transmembrane region" description="Helical" evidence="6">
    <location>
        <begin position="232"/>
        <end position="250"/>
    </location>
</feature>
<comment type="subcellular location">
    <subcellularLocation>
        <location evidence="1">Cell membrane</location>
        <topology evidence="1">Multi-pass membrane protein</topology>
    </subcellularLocation>
</comment>
<feature type="transmembrane region" description="Helical" evidence="6">
    <location>
        <begin position="334"/>
        <end position="354"/>
    </location>
</feature>
<dbReference type="PANTHER" id="PTHR23511:SF34">
    <property type="entry name" value="SYNAPTIC VESICLE GLYCOPROTEIN 2"/>
    <property type="match status" value="1"/>
</dbReference>
<dbReference type="Proteomes" id="UP000053260">
    <property type="component" value="Unassembled WGS sequence"/>
</dbReference>
<dbReference type="PROSITE" id="PS00217">
    <property type="entry name" value="SUGAR_TRANSPORT_2"/>
    <property type="match status" value="1"/>
</dbReference>
<feature type="transmembrane region" description="Helical" evidence="6">
    <location>
        <begin position="262"/>
        <end position="281"/>
    </location>
</feature>
<feature type="transmembrane region" description="Helical" evidence="6">
    <location>
        <begin position="52"/>
        <end position="73"/>
    </location>
</feature>
<feature type="domain" description="Major facilitator superfamily (MFS) profile" evidence="7">
    <location>
        <begin position="102"/>
        <end position="518"/>
    </location>
</feature>
<dbReference type="OrthoDB" id="9787026at2"/>
<feature type="transmembrane region" description="Helical" evidence="6">
    <location>
        <begin position="494"/>
        <end position="515"/>
    </location>
</feature>
<comment type="caution">
    <text evidence="8">The sequence shown here is derived from an EMBL/GenBank/DDBJ whole genome shotgun (WGS) entry which is preliminary data.</text>
</comment>
<dbReference type="GO" id="GO:0022857">
    <property type="term" value="F:transmembrane transporter activity"/>
    <property type="evidence" value="ECO:0007669"/>
    <property type="project" value="InterPro"/>
</dbReference>
<feature type="transmembrane region" description="Helical" evidence="6">
    <location>
        <begin position="199"/>
        <end position="220"/>
    </location>
</feature>
<keyword evidence="4 6" id="KW-1133">Transmembrane helix</keyword>
<protein>
    <recommendedName>
        <fullName evidence="7">Major facilitator superfamily (MFS) profile domain-containing protein</fullName>
    </recommendedName>
</protein>
<dbReference type="AlphaFoldDB" id="A0A101UT92"/>
<keyword evidence="9" id="KW-1185">Reference proteome</keyword>
<feature type="transmembrane region" description="Helical" evidence="6">
    <location>
        <begin position="468"/>
        <end position="488"/>
    </location>
</feature>
<dbReference type="SUPFAM" id="SSF103473">
    <property type="entry name" value="MFS general substrate transporter"/>
    <property type="match status" value="1"/>
</dbReference>
<dbReference type="Pfam" id="PF07690">
    <property type="entry name" value="MFS_1"/>
    <property type="match status" value="1"/>
</dbReference>
<dbReference type="STRING" id="909626.AQJ91_35690"/>
<dbReference type="InterPro" id="IPR005829">
    <property type="entry name" value="Sugar_transporter_CS"/>
</dbReference>
<dbReference type="PROSITE" id="PS50850">
    <property type="entry name" value="MFS"/>
    <property type="match status" value="1"/>
</dbReference>
<keyword evidence="2" id="KW-0813">Transport</keyword>
<keyword evidence="5 6" id="KW-0472">Membrane</keyword>
<evidence type="ECO:0000256" key="1">
    <source>
        <dbReference type="ARBA" id="ARBA00004651"/>
    </source>
</evidence>
<feature type="transmembrane region" description="Helical" evidence="6">
    <location>
        <begin position="403"/>
        <end position="420"/>
    </location>
</feature>
<reference evidence="8 9" key="1">
    <citation type="submission" date="2015-10" db="EMBL/GenBank/DDBJ databases">
        <title>Draft genome sequence of Streptomyces sp. RV15, isolated from a marine sponge.</title>
        <authorList>
            <person name="Ruckert C."/>
            <person name="Abdelmohsen U.R."/>
            <person name="Winkler A."/>
            <person name="Hentschel U."/>
            <person name="Kalinowski J."/>
            <person name="Kampfer P."/>
            <person name="Glaeser S."/>
        </authorList>
    </citation>
    <scope>NUCLEOTIDE SEQUENCE [LARGE SCALE GENOMIC DNA]</scope>
    <source>
        <strain evidence="8 9">RV15</strain>
    </source>
</reference>
<evidence type="ECO:0000256" key="3">
    <source>
        <dbReference type="ARBA" id="ARBA00022692"/>
    </source>
</evidence>
<proteinExistence type="predicted"/>
<gene>
    <name evidence="8" type="ORF">AQJ91_35690</name>
</gene>
<keyword evidence="3 6" id="KW-0812">Transmembrane</keyword>
<dbReference type="Gene3D" id="1.20.1250.20">
    <property type="entry name" value="MFS general substrate transporter like domains"/>
    <property type="match status" value="1"/>
</dbReference>
<evidence type="ECO:0000259" key="7">
    <source>
        <dbReference type="PROSITE" id="PS50850"/>
    </source>
</evidence>
<feature type="transmembrane region" description="Helical" evidence="6">
    <location>
        <begin position="374"/>
        <end position="396"/>
    </location>
</feature>
<sequence>MNRPKEGAITFRRPAVFWAGAVIGTIGAALHLPMFIEARSMHYHMANMKPDAAMTVGMAAVLVGGALTLWGLLPPRRRDEPPVDLHIRALDDARLRPSHVGLVLVLTLAVTIDVMKPTTLSFVAPGVAAEYGLTSPLHPNGGLPVTLLPLSGLLGTVLGSILWGVLADRVGRRPAILFAGVIFTTTSICGAMPTFTGNLVMCFFMGIGAGGMLPVTFALLTETVPARHRGWLLVLIGGNSALAYALTSQLAESLVPHYGWRILWLIGMPTGVLVLLLNRWIPESPRYLILAGRGHEARAVMERYGSALVSSPRSAAAPAATTARTEASVQGGPLLLTGLLLLALSVGLVTYGFQLWVPTDLQRMGIEGLDADRILRNAALFGLPMNVVAAFAYGFWSSKWTTVLLSGLTVAPLLCFTVLGDDVVEHRTLLMALLSVPIVSVYSLGAITIAYCAEIYPTALRGRATGRVAGLTKCGGVVMLVLTLLSLAAPKLQVTAATGAVPLACAVILLALAGIETRHQAIDAPLEAEPQSAPVI</sequence>
<evidence type="ECO:0000256" key="4">
    <source>
        <dbReference type="ARBA" id="ARBA00022989"/>
    </source>
</evidence>
<feature type="transmembrane region" description="Helical" evidence="6">
    <location>
        <begin position="432"/>
        <end position="456"/>
    </location>
</feature>
<dbReference type="EMBL" id="LMXB01000087">
    <property type="protein sequence ID" value="KUO16453.1"/>
    <property type="molecule type" value="Genomic_DNA"/>
</dbReference>
<accession>A0A101UT92</accession>
<dbReference type="InterPro" id="IPR036259">
    <property type="entry name" value="MFS_trans_sf"/>
</dbReference>
<feature type="transmembrane region" description="Helical" evidence="6">
    <location>
        <begin position="143"/>
        <end position="163"/>
    </location>
</feature>
<dbReference type="InterPro" id="IPR020846">
    <property type="entry name" value="MFS_dom"/>
</dbReference>
<feature type="transmembrane region" description="Helical" evidence="6">
    <location>
        <begin position="175"/>
        <end position="193"/>
    </location>
</feature>
<evidence type="ECO:0000313" key="8">
    <source>
        <dbReference type="EMBL" id="KUO16453.1"/>
    </source>
</evidence>
<evidence type="ECO:0000256" key="2">
    <source>
        <dbReference type="ARBA" id="ARBA00022448"/>
    </source>
</evidence>
<evidence type="ECO:0000256" key="6">
    <source>
        <dbReference type="SAM" id="Phobius"/>
    </source>
</evidence>
<evidence type="ECO:0000313" key="9">
    <source>
        <dbReference type="Proteomes" id="UP000053260"/>
    </source>
</evidence>
<dbReference type="GO" id="GO:0005886">
    <property type="term" value="C:plasma membrane"/>
    <property type="evidence" value="ECO:0007669"/>
    <property type="project" value="UniProtKB-SubCell"/>
</dbReference>
<dbReference type="InterPro" id="IPR011701">
    <property type="entry name" value="MFS"/>
</dbReference>
<feature type="transmembrane region" description="Helical" evidence="6">
    <location>
        <begin position="94"/>
        <end position="112"/>
    </location>
</feature>
<feature type="transmembrane region" description="Helical" evidence="6">
    <location>
        <begin position="15"/>
        <end position="32"/>
    </location>
</feature>
<dbReference type="RefSeq" id="WP_079085466.1">
    <property type="nucleotide sequence ID" value="NZ_KQ949105.1"/>
</dbReference>
<dbReference type="PANTHER" id="PTHR23511">
    <property type="entry name" value="SYNAPTIC VESICLE GLYCOPROTEIN 2"/>
    <property type="match status" value="1"/>
</dbReference>
<evidence type="ECO:0000256" key="5">
    <source>
        <dbReference type="ARBA" id="ARBA00023136"/>
    </source>
</evidence>